<organism evidence="3 4">
    <name type="scientific">Aquamicrobium aerolatum DSM 21857</name>
    <dbReference type="NCBI Taxonomy" id="1121003"/>
    <lineage>
        <taxon>Bacteria</taxon>
        <taxon>Pseudomonadati</taxon>
        <taxon>Pseudomonadota</taxon>
        <taxon>Alphaproteobacteria</taxon>
        <taxon>Hyphomicrobiales</taxon>
        <taxon>Phyllobacteriaceae</taxon>
        <taxon>Aerobium</taxon>
    </lineage>
</organism>
<feature type="domain" description="FAD dependent oxidoreductase" evidence="2">
    <location>
        <begin position="30"/>
        <end position="380"/>
    </location>
</feature>
<dbReference type="Gene3D" id="3.30.9.10">
    <property type="entry name" value="D-Amino Acid Oxidase, subunit A, domain 2"/>
    <property type="match status" value="1"/>
</dbReference>
<protein>
    <submittedName>
        <fullName evidence="3">Glycine/D-amino acid oxidase</fullName>
    </submittedName>
</protein>
<dbReference type="GO" id="GO:0016491">
    <property type="term" value="F:oxidoreductase activity"/>
    <property type="evidence" value="ECO:0007669"/>
    <property type="project" value="UniProtKB-KW"/>
</dbReference>
<keyword evidence="4" id="KW-1185">Reference proteome</keyword>
<dbReference type="GO" id="GO:0005737">
    <property type="term" value="C:cytoplasm"/>
    <property type="evidence" value="ECO:0007669"/>
    <property type="project" value="TreeGrafter"/>
</dbReference>
<reference evidence="4" key="1">
    <citation type="submission" date="2016-10" db="EMBL/GenBank/DDBJ databases">
        <authorList>
            <person name="Varghese N."/>
            <person name="Submissions S."/>
        </authorList>
    </citation>
    <scope>NUCLEOTIDE SEQUENCE [LARGE SCALE GENOMIC DNA]</scope>
    <source>
        <strain evidence="4">DSM 21857</strain>
    </source>
</reference>
<evidence type="ECO:0000256" key="1">
    <source>
        <dbReference type="ARBA" id="ARBA00023002"/>
    </source>
</evidence>
<dbReference type="Proteomes" id="UP000242763">
    <property type="component" value="Unassembled WGS sequence"/>
</dbReference>
<dbReference type="STRING" id="1121003.SAMN03080618_00427"/>
<keyword evidence="1" id="KW-0560">Oxidoreductase</keyword>
<dbReference type="Pfam" id="PF01266">
    <property type="entry name" value="DAO"/>
    <property type="match status" value="1"/>
</dbReference>
<dbReference type="RefSeq" id="WP_210185192.1">
    <property type="nucleotide sequence ID" value="NZ_FORF01000002.1"/>
</dbReference>
<gene>
    <name evidence="3" type="ORF">SAMN03080618_00427</name>
</gene>
<sequence>MASKASGNLWRASSSIMVEAQPLASSVTADLVIIGGGFTGNSAALEAARRGASVVLLEAETFGHGGSGRNVGLVNAGLWLPPQDVMKQMGEAAGLSLVNRLAGAPELVWSLIEREQIDCEATPNGTLHLAHNASGFRDLQERHRQGVQLGAPLLLLDAEETSRRTGTSAFHGALFDPRAGTIQPLSYARGLARAAIKAGASLHERSRVSSVMHDGNCWQVKANGHTVTAKSLLLATNAYFDGLDIAVRPQFVGVSYCQFATAPIPEHLRSQILAGGEGCWDTALVMSSFRTDKAGRMIVGGIGDAGGAGAAIHAGWARRKLRKIYPQLAGLEFEHAWHGRIAMTNDHIPKILSLGPSAYACFGYSGRGIGPGTMFGKLAAIALLENREDDLPVAPVDNHNERLAGPRAAYYETGAVLTHAINPLPF</sequence>
<name>A0A1I3I6Y6_9HYPH</name>
<dbReference type="InterPro" id="IPR036188">
    <property type="entry name" value="FAD/NAD-bd_sf"/>
</dbReference>
<proteinExistence type="predicted"/>
<dbReference type="Gene3D" id="3.50.50.60">
    <property type="entry name" value="FAD/NAD(P)-binding domain"/>
    <property type="match status" value="1"/>
</dbReference>
<accession>A0A1I3I6Y6</accession>
<dbReference type="SUPFAM" id="SSF51905">
    <property type="entry name" value="FAD/NAD(P)-binding domain"/>
    <property type="match status" value="1"/>
</dbReference>
<evidence type="ECO:0000313" key="4">
    <source>
        <dbReference type="Proteomes" id="UP000242763"/>
    </source>
</evidence>
<dbReference type="InterPro" id="IPR006076">
    <property type="entry name" value="FAD-dep_OxRdtase"/>
</dbReference>
<evidence type="ECO:0000259" key="2">
    <source>
        <dbReference type="Pfam" id="PF01266"/>
    </source>
</evidence>
<evidence type="ECO:0000313" key="3">
    <source>
        <dbReference type="EMBL" id="SFI43701.1"/>
    </source>
</evidence>
<dbReference type="PANTHER" id="PTHR13847:SF281">
    <property type="entry name" value="FAD DEPENDENT OXIDOREDUCTASE DOMAIN-CONTAINING PROTEIN"/>
    <property type="match status" value="1"/>
</dbReference>
<dbReference type="EMBL" id="FORF01000002">
    <property type="protein sequence ID" value="SFI43701.1"/>
    <property type="molecule type" value="Genomic_DNA"/>
</dbReference>
<dbReference type="AlphaFoldDB" id="A0A1I3I6Y6"/>
<dbReference type="PANTHER" id="PTHR13847">
    <property type="entry name" value="SARCOSINE DEHYDROGENASE-RELATED"/>
    <property type="match status" value="1"/>
</dbReference>